<dbReference type="Proteomes" id="UP000008141">
    <property type="component" value="Unassembled WGS sequence"/>
</dbReference>
<dbReference type="AlphaFoldDB" id="E1ZC90"/>
<name>E1ZC90_CHLVA</name>
<organism evidence="3">
    <name type="scientific">Chlorella variabilis</name>
    <name type="common">Green alga</name>
    <dbReference type="NCBI Taxonomy" id="554065"/>
    <lineage>
        <taxon>Eukaryota</taxon>
        <taxon>Viridiplantae</taxon>
        <taxon>Chlorophyta</taxon>
        <taxon>core chlorophytes</taxon>
        <taxon>Trebouxiophyceae</taxon>
        <taxon>Chlorellales</taxon>
        <taxon>Chlorellaceae</taxon>
        <taxon>Chlorella clade</taxon>
        <taxon>Chlorella</taxon>
    </lineage>
</organism>
<gene>
    <name evidence="2" type="ORF">CHLNCDRAFT_144244</name>
</gene>
<dbReference type="SUPFAM" id="SSF52266">
    <property type="entry name" value="SGNH hydrolase"/>
    <property type="match status" value="1"/>
</dbReference>
<reference evidence="2 3" key="1">
    <citation type="journal article" date="2010" name="Plant Cell">
        <title>The Chlorella variabilis NC64A genome reveals adaptation to photosymbiosis, coevolution with viruses, and cryptic sex.</title>
        <authorList>
            <person name="Blanc G."/>
            <person name="Duncan G."/>
            <person name="Agarkova I."/>
            <person name="Borodovsky M."/>
            <person name="Gurnon J."/>
            <person name="Kuo A."/>
            <person name="Lindquist E."/>
            <person name="Lucas S."/>
            <person name="Pangilinan J."/>
            <person name="Polle J."/>
            <person name="Salamov A."/>
            <person name="Terry A."/>
            <person name="Yamada T."/>
            <person name="Dunigan D.D."/>
            <person name="Grigoriev I.V."/>
            <person name="Claverie J.M."/>
            <person name="Van Etten J.L."/>
        </authorList>
    </citation>
    <scope>NUCLEOTIDE SEQUENCE [LARGE SCALE GENOMIC DNA]</scope>
    <source>
        <strain evidence="2 3">NC64A</strain>
    </source>
</reference>
<dbReference type="GeneID" id="17356222"/>
<sequence length="158" mass="17526">MQGFRLLFYGDSITEYWMGTNRCVPAVFQKHFGRYRPGVMAVSADQTRHLLWRLQHGEAPVKHPPQTVVLLIGTNDLGLAANAGAPGGRARVAVLEVLYFMRSRWPNAHIILLALLPRGCEKFFGCEPAESGPGSQGRDFSYPSIFTPSITKVNVLLE</sequence>
<dbReference type="Pfam" id="PF13472">
    <property type="entry name" value="Lipase_GDSL_2"/>
    <property type="match status" value="1"/>
</dbReference>
<dbReference type="KEGG" id="cvr:CHLNCDRAFT_144244"/>
<dbReference type="RefSeq" id="XP_005848869.1">
    <property type="nucleotide sequence ID" value="XM_005848807.1"/>
</dbReference>
<proteinExistence type="predicted"/>
<keyword evidence="3" id="KW-1185">Reference proteome</keyword>
<dbReference type="OrthoDB" id="505607at2759"/>
<protein>
    <recommendedName>
        <fullName evidence="1">SGNH hydrolase-type esterase domain-containing protein</fullName>
    </recommendedName>
</protein>
<dbReference type="InterPro" id="IPR036514">
    <property type="entry name" value="SGNH_hydro_sf"/>
</dbReference>
<dbReference type="InterPro" id="IPR013830">
    <property type="entry name" value="SGNH_hydro"/>
</dbReference>
<feature type="domain" description="SGNH hydrolase-type esterase" evidence="1">
    <location>
        <begin position="8"/>
        <end position="119"/>
    </location>
</feature>
<dbReference type="Gene3D" id="3.40.50.1110">
    <property type="entry name" value="SGNH hydrolase"/>
    <property type="match status" value="1"/>
</dbReference>
<evidence type="ECO:0000313" key="2">
    <source>
        <dbReference type="EMBL" id="EFN56767.1"/>
    </source>
</evidence>
<dbReference type="STRING" id="554065.E1ZC90"/>
<dbReference type="EMBL" id="GL433841">
    <property type="protein sequence ID" value="EFN56767.1"/>
    <property type="molecule type" value="Genomic_DNA"/>
</dbReference>
<evidence type="ECO:0000259" key="1">
    <source>
        <dbReference type="Pfam" id="PF13472"/>
    </source>
</evidence>
<accession>E1ZC90</accession>
<dbReference type="InParanoid" id="E1ZC90"/>
<evidence type="ECO:0000313" key="3">
    <source>
        <dbReference type="Proteomes" id="UP000008141"/>
    </source>
</evidence>